<evidence type="ECO:0000256" key="1">
    <source>
        <dbReference type="ARBA" id="ARBA00022741"/>
    </source>
</evidence>
<accession>A0A858ZZW7</accession>
<dbReference type="GO" id="GO:0000725">
    <property type="term" value="P:recombinational repair"/>
    <property type="evidence" value="ECO:0007669"/>
    <property type="project" value="TreeGrafter"/>
</dbReference>
<evidence type="ECO:0000256" key="5">
    <source>
        <dbReference type="PROSITE-ProRule" id="PRU00560"/>
    </source>
</evidence>
<keyword evidence="2 5" id="KW-0378">Hydrolase</keyword>
<proteinExistence type="predicted"/>
<evidence type="ECO:0000256" key="3">
    <source>
        <dbReference type="ARBA" id="ARBA00022806"/>
    </source>
</evidence>
<dbReference type="PROSITE" id="PS51198">
    <property type="entry name" value="UVRD_HELICASE_ATP_BIND"/>
    <property type="match status" value="1"/>
</dbReference>
<dbReference type="InterPro" id="IPR027417">
    <property type="entry name" value="P-loop_NTPase"/>
</dbReference>
<dbReference type="PANTHER" id="PTHR11070">
    <property type="entry name" value="UVRD / RECB / PCRA DNA HELICASE FAMILY MEMBER"/>
    <property type="match status" value="1"/>
</dbReference>
<keyword evidence="4 5" id="KW-0067">ATP-binding</keyword>
<dbReference type="Gene3D" id="3.40.91.30">
    <property type="match status" value="1"/>
</dbReference>
<feature type="region of interest" description="Disordered" evidence="6">
    <location>
        <begin position="1"/>
        <end position="20"/>
    </location>
</feature>
<keyword evidence="3 5" id="KW-0347">Helicase</keyword>
<dbReference type="Pfam" id="PF00580">
    <property type="entry name" value="UvrD-helicase"/>
    <property type="match status" value="2"/>
</dbReference>
<dbReference type="GO" id="GO:0016787">
    <property type="term" value="F:hydrolase activity"/>
    <property type="evidence" value="ECO:0007669"/>
    <property type="project" value="UniProtKB-UniRule"/>
</dbReference>
<feature type="binding site" evidence="5">
    <location>
        <begin position="150"/>
        <end position="157"/>
    </location>
    <ligand>
        <name>ATP</name>
        <dbReference type="ChEBI" id="CHEBI:30616"/>
    </ligand>
</feature>
<name>A0A858ZZW7_9BURK</name>
<evidence type="ECO:0000256" key="4">
    <source>
        <dbReference type="ARBA" id="ARBA00022840"/>
    </source>
</evidence>
<evidence type="ECO:0000256" key="6">
    <source>
        <dbReference type="SAM" id="MobiDB-lite"/>
    </source>
</evidence>
<dbReference type="SUPFAM" id="SSF52540">
    <property type="entry name" value="P-loop containing nucleoside triphosphate hydrolases"/>
    <property type="match status" value="1"/>
</dbReference>
<dbReference type="InterPro" id="IPR014016">
    <property type="entry name" value="UvrD-like_ATP-bd"/>
</dbReference>
<gene>
    <name evidence="8" type="ORF">HF896_09160</name>
</gene>
<evidence type="ECO:0000256" key="2">
    <source>
        <dbReference type="ARBA" id="ARBA00022801"/>
    </source>
</evidence>
<dbReference type="GO" id="GO:0005829">
    <property type="term" value="C:cytosol"/>
    <property type="evidence" value="ECO:0007669"/>
    <property type="project" value="TreeGrafter"/>
</dbReference>
<feature type="domain" description="UvrD-like helicase ATP-binding" evidence="7">
    <location>
        <begin position="129"/>
        <end position="577"/>
    </location>
</feature>
<protein>
    <submittedName>
        <fullName evidence="8">UvrD-helicase domain-containing protein</fullName>
    </submittedName>
</protein>
<evidence type="ECO:0000259" key="7">
    <source>
        <dbReference type="PROSITE" id="PS51198"/>
    </source>
</evidence>
<dbReference type="EMBL" id="CP051298">
    <property type="protein sequence ID" value="QKD46282.1"/>
    <property type="molecule type" value="Genomic_DNA"/>
</dbReference>
<dbReference type="PANTHER" id="PTHR11070:SF63">
    <property type="entry name" value="DNA HELICASE IV"/>
    <property type="match status" value="1"/>
</dbReference>
<reference evidence="8 9" key="1">
    <citation type="submission" date="2020-05" db="EMBL/GenBank/DDBJ databases">
        <title>Complete genome sequence of Alicycliphilus denitrificans DP3.</title>
        <authorList>
            <person name="Chen X."/>
        </authorList>
    </citation>
    <scope>NUCLEOTIDE SEQUENCE [LARGE SCALE GENOMIC DNA]</scope>
    <source>
        <strain evidence="8 9">DP3</strain>
    </source>
</reference>
<sequence length="577" mass="64747">MQSIQWPPTARGTRPDAPAPCAPRARALRVRTCSTSCSWLNPLREKSLLKSRGDSAVVAARPSIEIQAIRTRLSNPAVTARLGPQAKALESSLSVWESDPFPAWNSLNAVHTERELKDCEDLLRRVESKPLTEEQARAVICFDNRVQVVASAGSGKTSTMVAKAAYAIHRGFVAPERIVLLAFNKQAAEELKERAAESFKRLGMDEVAVEASTFHALGLRIIGKATGEKPDIPDWATDTVGGLRKLTEVVDQLKDKSPVFRTQWDLFRFVFGKDLPAFGLPGAADVWDAQGNAFVRTAQGESVKSQEEAMIANWLFYNGVEYVYEGDYKYRTATEEHRQYKPDFYFPSVDLYHEHFALNAQGQPPAHFENYLQGVQWKRQLHREKGTSLFETTSYGLRSGTDLQRLETELTSRGVLLDPNPDREIPQGGQKPMESVELIGLVRTFISHAKSNCLTVPMMRQRLDAMRDETFKYRHCLFLDIASPILDAWDAALAAEGGIDFEDMLNLAAEHLESCRYEAPYEMVMADEFQDASRARARLCRAMVQKPGRFLFAVGDDWQSINRFAGSVRIFVFEAVS</sequence>
<dbReference type="Gene3D" id="3.40.50.300">
    <property type="entry name" value="P-loop containing nucleotide triphosphate hydrolases"/>
    <property type="match status" value="2"/>
</dbReference>
<evidence type="ECO:0000313" key="9">
    <source>
        <dbReference type="Proteomes" id="UP000500755"/>
    </source>
</evidence>
<dbReference type="GO" id="GO:0043138">
    <property type="term" value="F:3'-5' DNA helicase activity"/>
    <property type="evidence" value="ECO:0007669"/>
    <property type="project" value="TreeGrafter"/>
</dbReference>
<dbReference type="Proteomes" id="UP000500755">
    <property type="component" value="Chromosome"/>
</dbReference>
<evidence type="ECO:0000313" key="8">
    <source>
        <dbReference type="EMBL" id="QKD46282.1"/>
    </source>
</evidence>
<keyword evidence="1 5" id="KW-0547">Nucleotide-binding</keyword>
<dbReference type="GO" id="GO:0005524">
    <property type="term" value="F:ATP binding"/>
    <property type="evidence" value="ECO:0007669"/>
    <property type="project" value="UniProtKB-UniRule"/>
</dbReference>
<organism evidence="8 9">
    <name type="scientific">Alicycliphilus denitrificans</name>
    <dbReference type="NCBI Taxonomy" id="179636"/>
    <lineage>
        <taxon>Bacteria</taxon>
        <taxon>Pseudomonadati</taxon>
        <taxon>Pseudomonadota</taxon>
        <taxon>Betaproteobacteria</taxon>
        <taxon>Burkholderiales</taxon>
        <taxon>Comamonadaceae</taxon>
        <taxon>Alicycliphilus</taxon>
    </lineage>
</organism>
<dbReference type="InterPro" id="IPR000212">
    <property type="entry name" value="DNA_helicase_UvrD/REP"/>
</dbReference>
<dbReference type="AlphaFoldDB" id="A0A858ZZW7"/>
<dbReference type="GO" id="GO:0003677">
    <property type="term" value="F:DNA binding"/>
    <property type="evidence" value="ECO:0007669"/>
    <property type="project" value="InterPro"/>
</dbReference>